<gene>
    <name evidence="9" type="ORF">AAV94_02940</name>
</gene>
<evidence type="ECO:0000256" key="6">
    <source>
        <dbReference type="ARBA" id="ARBA00022989"/>
    </source>
</evidence>
<dbReference type="PANTHER" id="PTHR30472:SF25">
    <property type="entry name" value="ABC TRANSPORTER PERMEASE PROTEIN MJ0876-RELATED"/>
    <property type="match status" value="1"/>
</dbReference>
<feature type="transmembrane region" description="Helical" evidence="8">
    <location>
        <begin position="328"/>
        <end position="347"/>
    </location>
</feature>
<keyword evidence="7 8" id="KW-0472">Membrane</keyword>
<evidence type="ECO:0000256" key="3">
    <source>
        <dbReference type="ARBA" id="ARBA00022448"/>
    </source>
</evidence>
<keyword evidence="6 8" id="KW-1133">Transmembrane helix</keyword>
<sequence>MTTPLPQSEADTDAPRHAQRGVWLLAALALLAALLLAMGLATGSEGFAPLQAMRDDPVMRQIVMDVRLPRTLGALLAGALLGLAGCVAQGLFRNPLADPYLLGSASGAALGVTLALLGLVQAAGEGGAGGVLVHALAMHAGLTGAAFLGALAAVMVTLLLARGALASLQLLLAGVITGVVLGALRDLILQARPALLQAMQSYALGSTAFVSWQGCAIMALTLLVCVLVAWALARGLDGLSLGADTARSLGLPLGAVQAALVVVLALATGAAVAQCGLLAFVGLAAPHLVRALVMVRHRQLLVLSTAMGAVLLASADWLARWLIAPQELPVSVLTALLGGSYLLGLMLRRRRRSVEGMR</sequence>
<evidence type="ECO:0000256" key="8">
    <source>
        <dbReference type="SAM" id="Phobius"/>
    </source>
</evidence>
<accession>A0A0U1Q2B8</accession>
<dbReference type="CDD" id="cd06550">
    <property type="entry name" value="TM_ABC_iron-siderophores_like"/>
    <property type="match status" value="1"/>
</dbReference>
<keyword evidence="3" id="KW-0813">Transport</keyword>
<feature type="transmembrane region" description="Helical" evidence="8">
    <location>
        <begin position="71"/>
        <end position="92"/>
    </location>
</feature>
<evidence type="ECO:0000313" key="10">
    <source>
        <dbReference type="Proteomes" id="UP000050580"/>
    </source>
</evidence>
<feature type="transmembrane region" description="Helical" evidence="8">
    <location>
        <begin position="136"/>
        <end position="160"/>
    </location>
</feature>
<evidence type="ECO:0000256" key="1">
    <source>
        <dbReference type="ARBA" id="ARBA00004651"/>
    </source>
</evidence>
<reference evidence="9 10" key="1">
    <citation type="submission" date="2015-05" db="EMBL/GenBank/DDBJ databases">
        <title>Draft genome sequence of Lampropedia sp. CT6, isolated from the microbial mat of a hot water spring, located at Manikaran, India.</title>
        <authorList>
            <person name="Tripathi C."/>
            <person name="Rani P."/>
            <person name="Mahato N.K."/>
            <person name="Lal R."/>
        </authorList>
    </citation>
    <scope>NUCLEOTIDE SEQUENCE [LARGE SCALE GENOMIC DNA]</scope>
    <source>
        <strain evidence="9 10">CT6</strain>
    </source>
</reference>
<keyword evidence="10" id="KW-1185">Reference proteome</keyword>
<name>A0A0U1Q2B8_9BURK</name>
<dbReference type="Gene3D" id="1.10.3470.10">
    <property type="entry name" value="ABC transporter involved in vitamin B12 uptake, BtuC"/>
    <property type="match status" value="1"/>
</dbReference>
<feature type="transmembrane region" description="Helical" evidence="8">
    <location>
        <begin position="104"/>
        <end position="124"/>
    </location>
</feature>
<evidence type="ECO:0000256" key="5">
    <source>
        <dbReference type="ARBA" id="ARBA00022692"/>
    </source>
</evidence>
<evidence type="ECO:0000256" key="2">
    <source>
        <dbReference type="ARBA" id="ARBA00007935"/>
    </source>
</evidence>
<dbReference type="GO" id="GO:0022857">
    <property type="term" value="F:transmembrane transporter activity"/>
    <property type="evidence" value="ECO:0007669"/>
    <property type="project" value="InterPro"/>
</dbReference>
<dbReference type="PANTHER" id="PTHR30472">
    <property type="entry name" value="FERRIC ENTEROBACTIN TRANSPORT SYSTEM PERMEASE PROTEIN"/>
    <property type="match status" value="1"/>
</dbReference>
<evidence type="ECO:0000256" key="4">
    <source>
        <dbReference type="ARBA" id="ARBA00022475"/>
    </source>
</evidence>
<keyword evidence="4" id="KW-1003">Cell membrane</keyword>
<dbReference type="STRING" id="1610491.AAV94_02940"/>
<dbReference type="AlphaFoldDB" id="A0A0U1Q2B8"/>
<dbReference type="RefSeq" id="WP_046740820.1">
    <property type="nucleotide sequence ID" value="NZ_LBNQ01000012.1"/>
</dbReference>
<feature type="transmembrane region" description="Helical" evidence="8">
    <location>
        <begin position="300"/>
        <end position="322"/>
    </location>
</feature>
<feature type="transmembrane region" description="Helical" evidence="8">
    <location>
        <begin position="253"/>
        <end position="280"/>
    </location>
</feature>
<keyword evidence="5 8" id="KW-0812">Transmembrane</keyword>
<feature type="transmembrane region" description="Helical" evidence="8">
    <location>
        <begin position="209"/>
        <end position="233"/>
    </location>
</feature>
<dbReference type="Proteomes" id="UP000050580">
    <property type="component" value="Unassembled WGS sequence"/>
</dbReference>
<dbReference type="SUPFAM" id="SSF81345">
    <property type="entry name" value="ABC transporter involved in vitamin B12 uptake, BtuC"/>
    <property type="match status" value="1"/>
</dbReference>
<protein>
    <submittedName>
        <fullName evidence="9">ABC transporter permease</fullName>
    </submittedName>
</protein>
<dbReference type="InterPro" id="IPR037294">
    <property type="entry name" value="ABC_BtuC-like"/>
</dbReference>
<proteinExistence type="inferred from homology"/>
<evidence type="ECO:0000256" key="7">
    <source>
        <dbReference type="ARBA" id="ARBA00023136"/>
    </source>
</evidence>
<organism evidence="9 10">
    <name type="scientific">Lampropedia cohaerens</name>
    <dbReference type="NCBI Taxonomy" id="1610491"/>
    <lineage>
        <taxon>Bacteria</taxon>
        <taxon>Pseudomonadati</taxon>
        <taxon>Pseudomonadota</taxon>
        <taxon>Betaproteobacteria</taxon>
        <taxon>Burkholderiales</taxon>
        <taxon>Comamonadaceae</taxon>
        <taxon>Lampropedia</taxon>
    </lineage>
</organism>
<comment type="subcellular location">
    <subcellularLocation>
        <location evidence="1">Cell membrane</location>
        <topology evidence="1">Multi-pass membrane protein</topology>
    </subcellularLocation>
</comment>
<dbReference type="GO" id="GO:0005886">
    <property type="term" value="C:plasma membrane"/>
    <property type="evidence" value="ECO:0007669"/>
    <property type="project" value="UniProtKB-SubCell"/>
</dbReference>
<comment type="similarity">
    <text evidence="2">Belongs to the binding-protein-dependent transport system permease family. FecCD subfamily.</text>
</comment>
<dbReference type="InterPro" id="IPR000522">
    <property type="entry name" value="ABC_transptr_permease_BtuC"/>
</dbReference>
<dbReference type="OrthoDB" id="9782305at2"/>
<comment type="caution">
    <text evidence="9">The sequence shown here is derived from an EMBL/GenBank/DDBJ whole genome shotgun (WGS) entry which is preliminary data.</text>
</comment>
<evidence type="ECO:0000313" key="9">
    <source>
        <dbReference type="EMBL" id="KKW68892.1"/>
    </source>
</evidence>
<dbReference type="Pfam" id="PF01032">
    <property type="entry name" value="FecCD"/>
    <property type="match status" value="1"/>
</dbReference>
<dbReference type="EMBL" id="LBNQ01000012">
    <property type="protein sequence ID" value="KKW68892.1"/>
    <property type="molecule type" value="Genomic_DNA"/>
</dbReference>
<feature type="transmembrane region" description="Helical" evidence="8">
    <location>
        <begin position="22"/>
        <end position="50"/>
    </location>
</feature>
<dbReference type="GO" id="GO:0033214">
    <property type="term" value="P:siderophore-iron import into cell"/>
    <property type="evidence" value="ECO:0007669"/>
    <property type="project" value="TreeGrafter"/>
</dbReference>
<feature type="transmembrane region" description="Helical" evidence="8">
    <location>
        <begin position="166"/>
        <end position="188"/>
    </location>
</feature>